<accession>G3AWF9</accession>
<dbReference type="Proteomes" id="UP000000707">
    <property type="component" value="Unassembled WGS sequence"/>
</dbReference>
<evidence type="ECO:0000256" key="1">
    <source>
        <dbReference type="SAM" id="MobiDB-lite"/>
    </source>
</evidence>
<protein>
    <submittedName>
        <fullName evidence="2">Uncharacterized protein</fullName>
    </submittedName>
</protein>
<organism evidence="3">
    <name type="scientific">Candida tenuis (strain ATCC 10573 / BCRC 21748 / CBS 615 / JCM 9827 / NBRC 10315 / NRRL Y-1498 / VKM Y-70)</name>
    <name type="common">Yeast</name>
    <name type="synonym">Yamadazyma tenuis</name>
    <dbReference type="NCBI Taxonomy" id="590646"/>
    <lineage>
        <taxon>Eukaryota</taxon>
        <taxon>Fungi</taxon>
        <taxon>Dikarya</taxon>
        <taxon>Ascomycota</taxon>
        <taxon>Saccharomycotina</taxon>
        <taxon>Pichiomycetes</taxon>
        <taxon>Debaryomycetaceae</taxon>
        <taxon>Yamadazyma</taxon>
    </lineage>
</organism>
<dbReference type="EMBL" id="GL996510">
    <property type="protein sequence ID" value="EGV66529.1"/>
    <property type="molecule type" value="Genomic_DNA"/>
</dbReference>
<dbReference type="AlphaFoldDB" id="G3AWF9"/>
<name>G3AWF9_CANTC</name>
<keyword evidence="3" id="KW-1185">Reference proteome</keyword>
<sequence>MGKSRKPLSAIRMRAILEPTVFPLFQVGSLMRSSRRTGHENDTTPGSITTHR</sequence>
<gene>
    <name evidence="2" type="ORF">CANTEDRAFT_112251</name>
</gene>
<evidence type="ECO:0000313" key="3">
    <source>
        <dbReference type="Proteomes" id="UP000000707"/>
    </source>
</evidence>
<dbReference type="HOGENOM" id="CLU_3087047_0_0_1"/>
<feature type="region of interest" description="Disordered" evidence="1">
    <location>
        <begin position="31"/>
        <end position="52"/>
    </location>
</feature>
<evidence type="ECO:0000313" key="2">
    <source>
        <dbReference type="EMBL" id="EGV66529.1"/>
    </source>
</evidence>
<feature type="compositionally biased region" description="Polar residues" evidence="1">
    <location>
        <begin position="43"/>
        <end position="52"/>
    </location>
</feature>
<reference evidence="2 3" key="1">
    <citation type="journal article" date="2011" name="Proc. Natl. Acad. Sci. U.S.A.">
        <title>Comparative genomics of xylose-fermenting fungi for enhanced biofuel production.</title>
        <authorList>
            <person name="Wohlbach D.J."/>
            <person name="Kuo A."/>
            <person name="Sato T.K."/>
            <person name="Potts K.M."/>
            <person name="Salamov A.A."/>
            <person name="LaButti K.M."/>
            <person name="Sun H."/>
            <person name="Clum A."/>
            <person name="Pangilinan J.L."/>
            <person name="Lindquist E.A."/>
            <person name="Lucas S."/>
            <person name="Lapidus A."/>
            <person name="Jin M."/>
            <person name="Gunawan C."/>
            <person name="Balan V."/>
            <person name="Dale B.E."/>
            <person name="Jeffries T.W."/>
            <person name="Zinkel R."/>
            <person name="Barry K.W."/>
            <person name="Grigoriev I.V."/>
            <person name="Gasch A.P."/>
        </authorList>
    </citation>
    <scope>NUCLEOTIDE SEQUENCE [LARGE SCALE GENOMIC DNA]</scope>
    <source>
        <strain evidence="3">ATCC 10573 / BCRC 21748 / CBS 615 / JCM 9827 / NBRC 10315 / NRRL Y-1498 / VKM Y-70</strain>
    </source>
</reference>
<proteinExistence type="predicted"/>